<dbReference type="InterPro" id="IPR016166">
    <property type="entry name" value="FAD-bd_PCMH"/>
</dbReference>
<dbReference type="EMBL" id="JAWXXX010000001">
    <property type="protein sequence ID" value="MDX5894948.1"/>
    <property type="molecule type" value="Genomic_DNA"/>
</dbReference>
<name>A0A023X6D9_RUBRA</name>
<dbReference type="EMBL" id="CP007514">
    <property type="protein sequence ID" value="AHY47545.1"/>
    <property type="molecule type" value="Genomic_DNA"/>
</dbReference>
<feature type="domain" description="FAD-binding PCMH-type" evidence="3">
    <location>
        <begin position="28"/>
        <end position="209"/>
    </location>
</feature>
<dbReference type="PROSITE" id="PS51387">
    <property type="entry name" value="FAD_PCMH"/>
    <property type="match status" value="1"/>
</dbReference>
<dbReference type="Proteomes" id="UP001281130">
    <property type="component" value="Unassembled WGS sequence"/>
</dbReference>
<dbReference type="KEGG" id="rrd:RradSPS_2262"/>
<keyword evidence="1" id="KW-0285">Flavoprotein</keyword>
<dbReference type="RefSeq" id="WP_038682778.1">
    <property type="nucleotide sequence ID" value="NZ_CP007514.1"/>
</dbReference>
<dbReference type="GO" id="GO:0003824">
    <property type="term" value="F:catalytic activity"/>
    <property type="evidence" value="ECO:0007669"/>
    <property type="project" value="InterPro"/>
</dbReference>
<dbReference type="Gene3D" id="3.30.465.10">
    <property type="match status" value="1"/>
</dbReference>
<evidence type="ECO:0000259" key="3">
    <source>
        <dbReference type="PROSITE" id="PS51387"/>
    </source>
</evidence>
<proteinExistence type="predicted"/>
<organism evidence="4 6">
    <name type="scientific">Rubrobacter radiotolerans</name>
    <name type="common">Arthrobacter radiotolerans</name>
    <dbReference type="NCBI Taxonomy" id="42256"/>
    <lineage>
        <taxon>Bacteria</taxon>
        <taxon>Bacillati</taxon>
        <taxon>Actinomycetota</taxon>
        <taxon>Rubrobacteria</taxon>
        <taxon>Rubrobacterales</taxon>
        <taxon>Rubrobacteraceae</taxon>
        <taxon>Rubrobacter</taxon>
    </lineage>
</organism>
<dbReference type="InterPro" id="IPR006094">
    <property type="entry name" value="Oxid_FAD_bind_N"/>
</dbReference>
<dbReference type="PATRIC" id="fig|42256.3.peg.2304"/>
<sequence length="423" mass="45462">METKLNTEGLQGIVGEANVREATEEDRIDGVQPHVVVEPGTEEEVAEVLKFARSEGVSVAPRGGGTKMGWGNIPAAAEIVLDMRRMGEIVEHVPGDQVVRVQAGAKLSYVQQSLFRSNQMIALDPPSKLRDATVGGIIATNDSGPRRYKYNTTRDLIIGARIVLADGTISKSGGKVVKNVAGYDLGKLFTGSLGTLGVIVSANFRLHPLPEAARTVAVEVETPKAARDAMMALWHSQVEASAIELHWGREAKLVSALLESIPEGVEAKEEQTRLLFRPFGEVRSLTDEEYDDLGPYTRPDGSGGEVVIKAAAPPAELDGLIEVLENATERRGIEADLRGHAASGIVFSGLVGEEDAVVEAVEEAREILVRRGGSLVVREAPVSFKRRVDAWGPAGDYLELTRRVKEKFDAAGTLNPGRYLGGM</sequence>
<dbReference type="InterPro" id="IPR016169">
    <property type="entry name" value="FAD-bd_PCMH_sub2"/>
</dbReference>
<dbReference type="PANTHER" id="PTHR11748">
    <property type="entry name" value="D-LACTATE DEHYDROGENASE"/>
    <property type="match status" value="1"/>
</dbReference>
<dbReference type="Pfam" id="PF01565">
    <property type="entry name" value="FAD_binding_4"/>
    <property type="match status" value="1"/>
</dbReference>
<evidence type="ECO:0000313" key="4">
    <source>
        <dbReference type="EMBL" id="AHY47545.1"/>
    </source>
</evidence>
<reference evidence="5" key="2">
    <citation type="submission" date="2023-11" db="EMBL/GenBank/DDBJ databases">
        <title>MicrobeMod: A computational toolkit for identifying prokaryotic methylation and restriction-modification with nanopore sequencing.</title>
        <authorList>
            <person name="Crits-Christoph A."/>
            <person name="Kang S.C."/>
            <person name="Lee H."/>
            <person name="Ostrov N."/>
        </authorList>
    </citation>
    <scope>NUCLEOTIDE SEQUENCE</scope>
    <source>
        <strain evidence="5">ATCC 51242</strain>
    </source>
</reference>
<dbReference type="Proteomes" id="UP000025229">
    <property type="component" value="Chromosome"/>
</dbReference>
<dbReference type="InterPro" id="IPR016164">
    <property type="entry name" value="FAD-linked_Oxase-like_C"/>
</dbReference>
<dbReference type="eggNOG" id="COG0277">
    <property type="taxonomic scope" value="Bacteria"/>
</dbReference>
<dbReference type="AlphaFoldDB" id="A0A023X6D9"/>
<evidence type="ECO:0000313" key="6">
    <source>
        <dbReference type="Proteomes" id="UP000025229"/>
    </source>
</evidence>
<dbReference type="InterPro" id="IPR036318">
    <property type="entry name" value="FAD-bd_PCMH-like_sf"/>
</dbReference>
<keyword evidence="2" id="KW-0274">FAD</keyword>
<dbReference type="SUPFAM" id="SSF55103">
    <property type="entry name" value="FAD-linked oxidases, C-terminal domain"/>
    <property type="match status" value="1"/>
</dbReference>
<dbReference type="SUPFAM" id="SSF56176">
    <property type="entry name" value="FAD-binding/transporter-associated domain-like"/>
    <property type="match status" value="1"/>
</dbReference>
<accession>A0A023X6D9</accession>
<dbReference type="HOGENOM" id="CLU_017779_0_1_11"/>
<evidence type="ECO:0000256" key="2">
    <source>
        <dbReference type="ARBA" id="ARBA00022827"/>
    </source>
</evidence>
<dbReference type="PANTHER" id="PTHR11748:SF103">
    <property type="entry name" value="GLYCOLATE OXIDASE SUBUNIT GLCE"/>
    <property type="match status" value="1"/>
</dbReference>
<dbReference type="GO" id="GO:0071949">
    <property type="term" value="F:FAD binding"/>
    <property type="evidence" value="ECO:0007669"/>
    <property type="project" value="InterPro"/>
</dbReference>
<evidence type="ECO:0000313" key="5">
    <source>
        <dbReference type="EMBL" id="MDX5894948.1"/>
    </source>
</evidence>
<dbReference type="STRING" id="42256.RradSPS_2262"/>
<protein>
    <submittedName>
        <fullName evidence="5">FAD-binding oxidoreductase</fullName>
    </submittedName>
    <submittedName>
        <fullName evidence="4">FAD/FMN-containing dehydrogenase</fullName>
    </submittedName>
</protein>
<keyword evidence="6" id="KW-1185">Reference proteome</keyword>
<evidence type="ECO:0000256" key="1">
    <source>
        <dbReference type="ARBA" id="ARBA00022630"/>
    </source>
</evidence>
<gene>
    <name evidence="4" type="ORF">RradSPS_2262</name>
    <name evidence="5" type="ORF">SIL72_13045</name>
</gene>
<reference evidence="4 6" key="1">
    <citation type="submission" date="2014-03" db="EMBL/GenBank/DDBJ databases">
        <title>Complete genome sequence of the Radio-Resistant Rubrobacter radiotolerans RSPS-4.</title>
        <authorList>
            <person name="Egas C.C."/>
            <person name="Barroso C.C."/>
            <person name="Froufe H.J.C."/>
            <person name="Pacheco J.J."/>
            <person name="Albuquerque L.L."/>
            <person name="da Costa M.M.S."/>
        </authorList>
    </citation>
    <scope>NUCLEOTIDE SEQUENCE [LARGE SCALE GENOMIC DNA]</scope>
    <source>
        <strain evidence="4 6">RSPS-4</strain>
    </source>
</reference>